<protein>
    <submittedName>
        <fullName evidence="1">Uncharacterized protein</fullName>
    </submittedName>
</protein>
<dbReference type="EMBL" id="FNBN01000002">
    <property type="protein sequence ID" value="SDF61959.1"/>
    <property type="molecule type" value="Genomic_DNA"/>
</dbReference>
<dbReference type="AlphaFoldDB" id="A0A1G7MLE7"/>
<reference evidence="2" key="1">
    <citation type="submission" date="2016-10" db="EMBL/GenBank/DDBJ databases">
        <authorList>
            <person name="Varghese N."/>
            <person name="Submissions S."/>
        </authorList>
    </citation>
    <scope>NUCLEOTIDE SEQUENCE [LARGE SCALE GENOMIC DNA]</scope>
    <source>
        <strain evidence="2">DSM 527</strain>
    </source>
</reference>
<name>A0A1G7MLE7_CHIFI</name>
<organism evidence="1 2">
    <name type="scientific">Chitinophaga filiformis</name>
    <name type="common">Myxococcus filiformis</name>
    <name type="synonym">Flexibacter filiformis</name>
    <dbReference type="NCBI Taxonomy" id="104663"/>
    <lineage>
        <taxon>Bacteria</taxon>
        <taxon>Pseudomonadati</taxon>
        <taxon>Bacteroidota</taxon>
        <taxon>Chitinophagia</taxon>
        <taxon>Chitinophagales</taxon>
        <taxon>Chitinophagaceae</taxon>
        <taxon>Chitinophaga</taxon>
    </lineage>
</organism>
<evidence type="ECO:0000313" key="2">
    <source>
        <dbReference type="Proteomes" id="UP000199045"/>
    </source>
</evidence>
<dbReference type="OrthoDB" id="794127at2"/>
<accession>A0A1G7MLE7</accession>
<dbReference type="RefSeq" id="WP_089830843.1">
    <property type="nucleotide sequence ID" value="NZ_FNBN01000002.1"/>
</dbReference>
<proteinExistence type="predicted"/>
<gene>
    <name evidence="1" type="ORF">SAMN04488121_102462</name>
</gene>
<dbReference type="Proteomes" id="UP000199045">
    <property type="component" value="Unassembled WGS sequence"/>
</dbReference>
<dbReference type="STRING" id="104663.SAMN04488121_102462"/>
<sequence length="138" mass="15844">MGISLEFAVNRIRSLLEQPEIKKLYYPFNNFPVVACDDASRILSYVLREKELGDWDVIFGEQKIPYETHVWLQRGEVIIDITADQLDPTIKKWIDTTANPDSPIKKFNYKGCIASKDVKQSLGGLGTARVLREIMERL</sequence>
<evidence type="ECO:0000313" key="1">
    <source>
        <dbReference type="EMBL" id="SDF61959.1"/>
    </source>
</evidence>